<dbReference type="AlphaFoldDB" id="A0A923MJK6"/>
<name>A0A923MJK6_9FIRM</name>
<comment type="caution">
    <text evidence="1">The sequence shown here is derived from an EMBL/GenBank/DDBJ whole genome shotgun (WGS) entry which is preliminary data.</text>
</comment>
<dbReference type="InterPro" id="IPR036866">
    <property type="entry name" value="RibonucZ/Hydroxyglut_hydro"/>
</dbReference>
<dbReference type="PANTHER" id="PTHR30619">
    <property type="entry name" value="DNA INTERNALIZATION/COMPETENCE PROTEIN COMEC/REC2"/>
    <property type="match status" value="1"/>
</dbReference>
<evidence type="ECO:0008006" key="3">
    <source>
        <dbReference type="Google" id="ProtNLM"/>
    </source>
</evidence>
<gene>
    <name evidence="1" type="ORF">H8Z83_08635</name>
</gene>
<evidence type="ECO:0000313" key="2">
    <source>
        <dbReference type="Proteomes" id="UP000620327"/>
    </source>
</evidence>
<protein>
    <recommendedName>
        <fullName evidence="3">MBL fold metallo-hydrolase</fullName>
    </recommendedName>
</protein>
<dbReference type="EMBL" id="JACOQI010000007">
    <property type="protein sequence ID" value="MBC5770384.1"/>
    <property type="molecule type" value="Genomic_DNA"/>
</dbReference>
<sequence>MNYELEFISINEDSCDADAICMRFFDKERGRYIIGVYDGGTQKYGNALVSHLTKYYFQNTKNPTIDFIVCSHTDQDHASGLCELFDHFHVGALIVNRPWLYIDDIFDKVTDGRITKSSLENRLKQAYPYVSALEEKALKNNTPIYEGFQGTTIYKQLKILSPTKEFYKSLLVESNKTPLSENSVAQDSFFTRILNEAKTTLESWTNELLREKVSTSPENEASIVLLGDMVEEQFLLTGDAGIRALRQSIDYASKTGIDIRRIKVHQIPHHGGRHNVSPSILDALLGKKIVKGTTPTKYAFVSVGKGTNHPQKMVTNAYMRRGAKVYEARTHTVRHQNGMTSRSGWTTTTPIAFSEKVEDWD</sequence>
<dbReference type="Gene3D" id="3.60.15.10">
    <property type="entry name" value="Ribonuclease Z/Hydroxyacylglutathione hydrolase-like"/>
    <property type="match status" value="1"/>
</dbReference>
<reference evidence="1" key="1">
    <citation type="submission" date="2020-08" db="EMBL/GenBank/DDBJ databases">
        <title>Genome public.</title>
        <authorList>
            <person name="Liu C."/>
            <person name="Sun Q."/>
        </authorList>
    </citation>
    <scope>NUCLEOTIDE SEQUENCE</scope>
    <source>
        <strain evidence="1">BX15</strain>
    </source>
</reference>
<dbReference type="InterPro" id="IPR052159">
    <property type="entry name" value="Competence_DNA_uptake"/>
</dbReference>
<dbReference type="PANTHER" id="PTHR30619:SF1">
    <property type="entry name" value="RECOMBINATION PROTEIN 2"/>
    <property type="match status" value="1"/>
</dbReference>
<accession>A0A923MJK6</accession>
<keyword evidence="2" id="KW-1185">Reference proteome</keyword>
<evidence type="ECO:0000313" key="1">
    <source>
        <dbReference type="EMBL" id="MBC5770384.1"/>
    </source>
</evidence>
<proteinExistence type="predicted"/>
<organism evidence="1 2">
    <name type="scientific">Dysosmobacter segnis</name>
    <dbReference type="NCBI Taxonomy" id="2763042"/>
    <lineage>
        <taxon>Bacteria</taxon>
        <taxon>Bacillati</taxon>
        <taxon>Bacillota</taxon>
        <taxon>Clostridia</taxon>
        <taxon>Eubacteriales</taxon>
        <taxon>Oscillospiraceae</taxon>
        <taxon>Dysosmobacter</taxon>
    </lineage>
</organism>
<dbReference type="RefSeq" id="WP_187014639.1">
    <property type="nucleotide sequence ID" value="NZ_JACOQI010000007.1"/>
</dbReference>
<dbReference type="SUPFAM" id="SSF56281">
    <property type="entry name" value="Metallo-hydrolase/oxidoreductase"/>
    <property type="match status" value="1"/>
</dbReference>
<dbReference type="Proteomes" id="UP000620327">
    <property type="component" value="Unassembled WGS sequence"/>
</dbReference>